<evidence type="ECO:0000256" key="7">
    <source>
        <dbReference type="ARBA" id="ARBA00022679"/>
    </source>
</evidence>
<evidence type="ECO:0000256" key="15">
    <source>
        <dbReference type="SAM" id="Phobius"/>
    </source>
</evidence>
<dbReference type="CDD" id="cd06225">
    <property type="entry name" value="HAMP"/>
    <property type="match status" value="1"/>
</dbReference>
<dbReference type="Gene3D" id="3.30.565.10">
    <property type="entry name" value="Histidine kinase-like ATPase, C-terminal domain"/>
    <property type="match status" value="1"/>
</dbReference>
<dbReference type="Pfam" id="PF00512">
    <property type="entry name" value="HisKA"/>
    <property type="match status" value="1"/>
</dbReference>
<dbReference type="AlphaFoldDB" id="A0A081BD44"/>
<evidence type="ECO:0000256" key="11">
    <source>
        <dbReference type="ARBA" id="ARBA00022840"/>
    </source>
</evidence>
<keyword evidence="12 15" id="KW-1133">Transmembrane helix</keyword>
<dbReference type="STRING" id="1333998.M2A_2461"/>
<dbReference type="InterPro" id="IPR005467">
    <property type="entry name" value="His_kinase_dom"/>
</dbReference>
<evidence type="ECO:0000256" key="4">
    <source>
        <dbReference type="ARBA" id="ARBA00022475"/>
    </source>
</evidence>
<dbReference type="InterPro" id="IPR050980">
    <property type="entry name" value="2C_sensor_his_kinase"/>
</dbReference>
<keyword evidence="20" id="KW-1185">Reference proteome</keyword>
<dbReference type="EC" id="2.7.13.3" evidence="3"/>
<dbReference type="SUPFAM" id="SSF55874">
    <property type="entry name" value="ATPase domain of HSP90 chaperone/DNA topoisomerase II/histidine kinase"/>
    <property type="match status" value="1"/>
</dbReference>
<evidence type="ECO:0000256" key="10">
    <source>
        <dbReference type="ARBA" id="ARBA00022777"/>
    </source>
</evidence>
<comment type="catalytic activity">
    <reaction evidence="1">
        <text>ATP + protein L-histidine = ADP + protein N-phospho-L-histidine.</text>
        <dbReference type="EC" id="2.7.13.3"/>
    </reaction>
</comment>
<dbReference type="SMART" id="SM00304">
    <property type="entry name" value="HAMP"/>
    <property type="match status" value="1"/>
</dbReference>
<dbReference type="Pfam" id="PF00672">
    <property type="entry name" value="HAMP"/>
    <property type="match status" value="1"/>
</dbReference>
<dbReference type="GO" id="GO:0005524">
    <property type="term" value="F:ATP binding"/>
    <property type="evidence" value="ECO:0007669"/>
    <property type="project" value="UniProtKB-KW"/>
</dbReference>
<dbReference type="Gene3D" id="1.10.287.130">
    <property type="match status" value="1"/>
</dbReference>
<evidence type="ECO:0000259" key="17">
    <source>
        <dbReference type="PROSITE" id="PS50109"/>
    </source>
</evidence>
<feature type="transmembrane region" description="Helical" evidence="15">
    <location>
        <begin position="182"/>
        <end position="202"/>
    </location>
</feature>
<feature type="transmembrane region" description="Helical" evidence="15">
    <location>
        <begin position="39"/>
        <end position="58"/>
    </location>
</feature>
<dbReference type="SUPFAM" id="SSF47384">
    <property type="entry name" value="Homodimeric domain of signal transducing histidine kinase"/>
    <property type="match status" value="1"/>
</dbReference>
<evidence type="ECO:0000256" key="9">
    <source>
        <dbReference type="ARBA" id="ARBA00022741"/>
    </source>
</evidence>
<keyword evidence="10 19" id="KW-0418">Kinase</keyword>
<keyword evidence="13" id="KW-0902">Two-component regulatory system</keyword>
<evidence type="ECO:0000256" key="5">
    <source>
        <dbReference type="ARBA" id="ARBA00022519"/>
    </source>
</evidence>
<dbReference type="SMART" id="SM00387">
    <property type="entry name" value="HATPase_c"/>
    <property type="match status" value="1"/>
</dbReference>
<evidence type="ECO:0000259" key="16">
    <source>
        <dbReference type="PROSITE" id="PS50008"/>
    </source>
</evidence>
<keyword evidence="9" id="KW-0547">Nucleotide-binding</keyword>
<evidence type="ECO:0000256" key="2">
    <source>
        <dbReference type="ARBA" id="ARBA00004429"/>
    </source>
</evidence>
<evidence type="ECO:0000313" key="19">
    <source>
        <dbReference type="EMBL" id="GAK45962.1"/>
    </source>
</evidence>
<evidence type="ECO:0000256" key="12">
    <source>
        <dbReference type="ARBA" id="ARBA00022989"/>
    </source>
</evidence>
<dbReference type="Proteomes" id="UP000028702">
    <property type="component" value="Unassembled WGS sequence"/>
</dbReference>
<keyword evidence="4" id="KW-1003">Cell membrane</keyword>
<dbReference type="InterPro" id="IPR036890">
    <property type="entry name" value="HATPase_C_sf"/>
</dbReference>
<evidence type="ECO:0000256" key="8">
    <source>
        <dbReference type="ARBA" id="ARBA00022692"/>
    </source>
</evidence>
<keyword evidence="8 15" id="KW-0812">Transmembrane</keyword>
<dbReference type="GO" id="GO:0005886">
    <property type="term" value="C:plasma membrane"/>
    <property type="evidence" value="ECO:0007669"/>
    <property type="project" value="UniProtKB-SubCell"/>
</dbReference>
<dbReference type="InterPro" id="IPR003661">
    <property type="entry name" value="HisK_dim/P_dom"/>
</dbReference>
<keyword evidence="14 15" id="KW-0472">Membrane</keyword>
<dbReference type="PROSITE" id="PS50109">
    <property type="entry name" value="HIS_KIN"/>
    <property type="match status" value="1"/>
</dbReference>
<organism evidence="19 20">
    <name type="scientific">Tepidicaulis marinus</name>
    <dbReference type="NCBI Taxonomy" id="1333998"/>
    <lineage>
        <taxon>Bacteria</taxon>
        <taxon>Pseudomonadati</taxon>
        <taxon>Pseudomonadota</taxon>
        <taxon>Alphaproteobacteria</taxon>
        <taxon>Hyphomicrobiales</taxon>
        <taxon>Parvibaculaceae</taxon>
        <taxon>Tepidicaulis</taxon>
    </lineage>
</organism>
<dbReference type="GO" id="GO:0000155">
    <property type="term" value="F:phosphorelay sensor kinase activity"/>
    <property type="evidence" value="ECO:0007669"/>
    <property type="project" value="InterPro"/>
</dbReference>
<evidence type="ECO:0000256" key="3">
    <source>
        <dbReference type="ARBA" id="ARBA00012438"/>
    </source>
</evidence>
<gene>
    <name evidence="19" type="ORF">M2A_2461</name>
</gene>
<dbReference type="CDD" id="cd00082">
    <property type="entry name" value="HisKA"/>
    <property type="match status" value="1"/>
</dbReference>
<feature type="domain" description="HAMP" evidence="18">
    <location>
        <begin position="203"/>
        <end position="255"/>
    </location>
</feature>
<keyword evidence="6" id="KW-0597">Phosphoprotein</keyword>
<dbReference type="SMART" id="SM00388">
    <property type="entry name" value="HisKA"/>
    <property type="match status" value="1"/>
</dbReference>
<dbReference type="EMBL" id="BBIO01000013">
    <property type="protein sequence ID" value="GAK45962.1"/>
    <property type="molecule type" value="Genomic_DNA"/>
</dbReference>
<keyword evidence="7" id="KW-0808">Transferase</keyword>
<dbReference type="GO" id="GO:0004435">
    <property type="term" value="F:phosphatidylinositol-4,5-bisphosphate phospholipase C activity"/>
    <property type="evidence" value="ECO:0007669"/>
    <property type="project" value="InterPro"/>
</dbReference>
<evidence type="ECO:0000256" key="6">
    <source>
        <dbReference type="ARBA" id="ARBA00022553"/>
    </source>
</evidence>
<sequence length="459" mass="51129">MTVDSIERDHRSAPLPRPGFSLSAQIKALLPRGLYGRSLIIIVAPMVLLQLVVSYVFLERHWQMVTEKLSASVVADIALLTRQYEILSDPKELQLLTEAAWKELDMSVAFRPNEGLPAEPAEPGNFLLEQSLRSEIEERVARPFWIDTVSYSDYVDIRIAVNGGVLRVLPLRSRVYATNSHIFLVWMAGTSLVLLAVAVIFLRNQIRPIQRLAQAAEGFGKGRDVPDFRPQGASEVRRAAAAFLNMRERIQRQIDQRTAMLAGVSHDLRTPLTRFKLQLAMLGDGPEVQDLRADVKEMERMLEAYLAFAKGDQDEAVVDVDIAALLEEIRFDSGRNGDAVDVSAEGDLTLPLRRHAFKRCLTNLIENGCKYADHVTVTAQRAPHLITIFVDDDGEGVPEDQYEEVFRPFHRLDQARNLDEGGTGLGLAIARDVARSHGGDIVLMQSPLGGLRAQITLPV</sequence>
<dbReference type="PROSITE" id="PS50008">
    <property type="entry name" value="PIPLC_Y_DOMAIN"/>
    <property type="match status" value="1"/>
</dbReference>
<comment type="caution">
    <text evidence="19">The sequence shown here is derived from an EMBL/GenBank/DDBJ whole genome shotgun (WGS) entry which is preliminary data.</text>
</comment>
<dbReference type="InterPro" id="IPR003660">
    <property type="entry name" value="HAMP_dom"/>
</dbReference>
<feature type="domain" description="Histidine kinase" evidence="17">
    <location>
        <begin position="263"/>
        <end position="459"/>
    </location>
</feature>
<comment type="subcellular location">
    <subcellularLocation>
        <location evidence="2">Cell inner membrane</location>
        <topology evidence="2">Multi-pass membrane protein</topology>
    </subcellularLocation>
</comment>
<proteinExistence type="predicted"/>
<dbReference type="GO" id="GO:0006629">
    <property type="term" value="P:lipid metabolic process"/>
    <property type="evidence" value="ECO:0007669"/>
    <property type="project" value="InterPro"/>
</dbReference>
<dbReference type="Pfam" id="PF02518">
    <property type="entry name" value="HATPase_c"/>
    <property type="match status" value="1"/>
</dbReference>
<protein>
    <recommendedName>
        <fullName evidence="3">histidine kinase</fullName>
        <ecNumber evidence="3">2.7.13.3</ecNumber>
    </recommendedName>
</protein>
<feature type="domain" description="PI-PLC Y-box" evidence="16">
    <location>
        <begin position="165"/>
        <end position="195"/>
    </location>
</feature>
<evidence type="ECO:0000256" key="13">
    <source>
        <dbReference type="ARBA" id="ARBA00023012"/>
    </source>
</evidence>
<dbReference type="PRINTS" id="PR00344">
    <property type="entry name" value="BCTRLSENSOR"/>
</dbReference>
<dbReference type="InterPro" id="IPR003594">
    <property type="entry name" value="HATPase_dom"/>
</dbReference>
<keyword evidence="11" id="KW-0067">ATP-binding</keyword>
<accession>A0A081BD44</accession>
<dbReference type="InterPro" id="IPR001711">
    <property type="entry name" value="PLipase_C_Pinositol-sp_Y"/>
</dbReference>
<reference evidence="19 20" key="1">
    <citation type="submission" date="2014-07" db="EMBL/GenBank/DDBJ databases">
        <title>Tepidicaulis marinum gen. nov., sp. nov., a novel marine bacterium denitrifying nitrate to nitrous oxide strictly under microaerobic conditions.</title>
        <authorList>
            <person name="Takeuchi M."/>
            <person name="Yamagishi T."/>
            <person name="Kamagata Y."/>
            <person name="Oshima K."/>
            <person name="Hattori M."/>
            <person name="Katayama T."/>
            <person name="Hanada S."/>
            <person name="Tamaki H."/>
            <person name="Marumo K."/>
            <person name="Maeda H."/>
            <person name="Nedachi M."/>
            <person name="Iwasaki W."/>
            <person name="Suwa Y."/>
            <person name="Sakata S."/>
        </authorList>
    </citation>
    <scope>NUCLEOTIDE SEQUENCE [LARGE SCALE GENOMIC DNA]</scope>
    <source>
        <strain evidence="19 20">MA2</strain>
    </source>
</reference>
<name>A0A081BD44_9HYPH</name>
<dbReference type="Gene3D" id="6.10.340.10">
    <property type="match status" value="1"/>
</dbReference>
<dbReference type="PANTHER" id="PTHR44936:SF5">
    <property type="entry name" value="SENSOR HISTIDINE KINASE ENVZ"/>
    <property type="match status" value="1"/>
</dbReference>
<evidence type="ECO:0000259" key="18">
    <source>
        <dbReference type="PROSITE" id="PS50885"/>
    </source>
</evidence>
<dbReference type="PROSITE" id="PS50885">
    <property type="entry name" value="HAMP"/>
    <property type="match status" value="1"/>
</dbReference>
<dbReference type="PANTHER" id="PTHR44936">
    <property type="entry name" value="SENSOR PROTEIN CREC"/>
    <property type="match status" value="1"/>
</dbReference>
<evidence type="ECO:0000313" key="20">
    <source>
        <dbReference type="Proteomes" id="UP000028702"/>
    </source>
</evidence>
<keyword evidence="5" id="KW-0997">Cell inner membrane</keyword>
<dbReference type="InterPro" id="IPR004358">
    <property type="entry name" value="Sig_transdc_His_kin-like_C"/>
</dbReference>
<dbReference type="RefSeq" id="WP_052379450.1">
    <property type="nucleotide sequence ID" value="NZ_BBIO01000013.1"/>
</dbReference>
<dbReference type="eggNOG" id="COG2205">
    <property type="taxonomic scope" value="Bacteria"/>
</dbReference>
<evidence type="ECO:0000256" key="14">
    <source>
        <dbReference type="ARBA" id="ARBA00023136"/>
    </source>
</evidence>
<evidence type="ECO:0000256" key="1">
    <source>
        <dbReference type="ARBA" id="ARBA00000085"/>
    </source>
</evidence>
<dbReference type="InterPro" id="IPR036097">
    <property type="entry name" value="HisK_dim/P_sf"/>
</dbReference>